<dbReference type="OrthoDB" id="3268930at2"/>
<organism evidence="3 4">
    <name type="scientific">Amnibacterium flavum</name>
    <dbReference type="NCBI Taxonomy" id="2173173"/>
    <lineage>
        <taxon>Bacteria</taxon>
        <taxon>Bacillati</taxon>
        <taxon>Actinomycetota</taxon>
        <taxon>Actinomycetes</taxon>
        <taxon>Micrococcales</taxon>
        <taxon>Microbacteriaceae</taxon>
        <taxon>Amnibacterium</taxon>
    </lineage>
</organism>
<gene>
    <name evidence="3" type="ORF">DDQ50_13030</name>
</gene>
<dbReference type="Pfam" id="PF13280">
    <property type="entry name" value="WYL"/>
    <property type="match status" value="1"/>
</dbReference>
<feature type="domain" description="WCX" evidence="2">
    <location>
        <begin position="271"/>
        <end position="329"/>
    </location>
</feature>
<evidence type="ECO:0000259" key="2">
    <source>
        <dbReference type="Pfam" id="PF25583"/>
    </source>
</evidence>
<dbReference type="Pfam" id="PF25583">
    <property type="entry name" value="WCX"/>
    <property type="match status" value="1"/>
</dbReference>
<dbReference type="InterPro" id="IPR026881">
    <property type="entry name" value="WYL_dom"/>
</dbReference>
<comment type="caution">
    <text evidence="3">The sequence shown here is derived from an EMBL/GenBank/DDBJ whole genome shotgun (WGS) entry which is preliminary data.</text>
</comment>
<name>A0A2V1HPQ4_9MICO</name>
<evidence type="ECO:0000313" key="4">
    <source>
        <dbReference type="Proteomes" id="UP000244893"/>
    </source>
</evidence>
<dbReference type="InterPro" id="IPR057727">
    <property type="entry name" value="WCX_dom"/>
</dbReference>
<keyword evidence="4" id="KW-1185">Reference proteome</keyword>
<dbReference type="PANTHER" id="PTHR34580">
    <property type="match status" value="1"/>
</dbReference>
<reference evidence="3 4" key="1">
    <citation type="submission" date="2018-05" db="EMBL/GenBank/DDBJ databases">
        <title>Amnibacterium sp. M8JJ-5, whole genome shotgun sequence.</title>
        <authorList>
            <person name="Tuo L."/>
        </authorList>
    </citation>
    <scope>NUCLEOTIDE SEQUENCE [LARGE SCALE GENOMIC DNA]</scope>
    <source>
        <strain evidence="3 4">M8JJ-5</strain>
    </source>
</reference>
<dbReference type="Proteomes" id="UP000244893">
    <property type="component" value="Unassembled WGS sequence"/>
</dbReference>
<dbReference type="InterPro" id="IPR051534">
    <property type="entry name" value="CBASS_pafABC_assoc_protein"/>
</dbReference>
<accession>A0A2V1HPQ4</accession>
<feature type="domain" description="WYL" evidence="1">
    <location>
        <begin position="157"/>
        <end position="220"/>
    </location>
</feature>
<protein>
    <submittedName>
        <fullName evidence="3">WYL domain-containing protein</fullName>
    </submittedName>
</protein>
<proteinExistence type="predicted"/>
<evidence type="ECO:0000313" key="3">
    <source>
        <dbReference type="EMBL" id="PVZ94613.1"/>
    </source>
</evidence>
<dbReference type="PROSITE" id="PS52050">
    <property type="entry name" value="WYL"/>
    <property type="match status" value="1"/>
</dbReference>
<evidence type="ECO:0000259" key="1">
    <source>
        <dbReference type="Pfam" id="PF13280"/>
    </source>
</evidence>
<dbReference type="EMBL" id="QEOP01000002">
    <property type="protein sequence ID" value="PVZ94613.1"/>
    <property type="molecule type" value="Genomic_DNA"/>
</dbReference>
<sequence>MAVAEAVPAEERLFSLVLALVATEHGLTKADILSSVQGYRQRYQPGGDNATLERQFERDKDDIRDLGVPLETLESPLEVGNNHLLRYRIPKGAYDLPGEVVFTAEETTLLNLAAEVWREGSLSSESRRALLKLRSLGVDVDDTTIGYAPRVRVREPAFDALAEAISRHLVVRFDYVKPGETAAVTRSVEPWALVKHEGRWHLSAFDLDRGAKRTFLLSRIVGTVTKTRTTFTPPDGDPAEEALADLQRVFDSGQVIVDVVPGSDAELRLEGRDRRTGIEAGEGGRRRLVIGCSDPALLADELASYGPEAKVVSPESVRAGVIERLRRVARSHVPVGEAR</sequence>
<dbReference type="AlphaFoldDB" id="A0A2V1HPQ4"/>
<dbReference type="PANTHER" id="PTHR34580:SF3">
    <property type="entry name" value="PROTEIN PAFB"/>
    <property type="match status" value="1"/>
</dbReference>